<keyword evidence="2" id="KW-0732">Signal</keyword>
<dbReference type="GeneID" id="93652178"/>
<dbReference type="RefSeq" id="XP_067547947.1">
    <property type="nucleotide sequence ID" value="XM_067692526.1"/>
</dbReference>
<comment type="caution">
    <text evidence="3">The sequence shown here is derived from an EMBL/GenBank/DDBJ whole genome shotgun (WGS) entry which is preliminary data.</text>
</comment>
<feature type="region of interest" description="Disordered" evidence="1">
    <location>
        <begin position="155"/>
        <end position="196"/>
    </location>
</feature>
<evidence type="ECO:0000313" key="3">
    <source>
        <dbReference type="EMBL" id="KAG5418831.1"/>
    </source>
</evidence>
<dbReference type="AlphaFoldDB" id="A0A8H7ZHB3"/>
<organism evidence="3 4">
    <name type="scientific">Candida metapsilosis</name>
    <dbReference type="NCBI Taxonomy" id="273372"/>
    <lineage>
        <taxon>Eukaryota</taxon>
        <taxon>Fungi</taxon>
        <taxon>Dikarya</taxon>
        <taxon>Ascomycota</taxon>
        <taxon>Saccharomycotina</taxon>
        <taxon>Pichiomycetes</taxon>
        <taxon>Debaryomycetaceae</taxon>
        <taxon>Candida/Lodderomyces clade</taxon>
        <taxon>Candida</taxon>
    </lineage>
</organism>
<gene>
    <name evidence="3" type="ORF">I9W82_003549</name>
</gene>
<dbReference type="OrthoDB" id="4018368at2759"/>
<evidence type="ECO:0000256" key="1">
    <source>
        <dbReference type="SAM" id="MobiDB-lite"/>
    </source>
</evidence>
<protein>
    <submittedName>
        <fullName evidence="3">PGA30</fullName>
    </submittedName>
</protein>
<proteinExistence type="predicted"/>
<sequence length="225" mass="23012">MRFFIPASLLALSSGSLAAIRQVQLLASSDNEEVNGKGLYSTHEGAGINYFFLGAGQNLQYDDEARAVYVTLGGNLPDVKQSLGFTGNVLSLTVAEPLQVDIAENGTVTFPGSDALAAAKNINDPYRYSERVFAVVKADTDGSIPLKLTAKFGDAGNSTSSTETTTAEEQSTTEAPSAETTLVESSTSAATPAETSSVSVIEDSAAAVGGAGLAAIAFAAAGLVF</sequence>
<keyword evidence="4" id="KW-1185">Reference proteome</keyword>
<evidence type="ECO:0000313" key="4">
    <source>
        <dbReference type="Proteomes" id="UP000669133"/>
    </source>
</evidence>
<feature type="compositionally biased region" description="Low complexity" evidence="1">
    <location>
        <begin position="158"/>
        <end position="196"/>
    </location>
</feature>
<feature type="chain" id="PRO_5034485926" evidence="2">
    <location>
        <begin position="19"/>
        <end position="225"/>
    </location>
</feature>
<reference evidence="3 4" key="1">
    <citation type="submission" date="2020-12" db="EMBL/GenBank/DDBJ databases">
        <title>Effect of drift, selection, and recombination on the evolution of hybrid genomes in Candida yeast pathogens.</title>
        <authorList>
            <person name="Mixao V."/>
            <person name="Ksiezopolska E."/>
            <person name="Saus E."/>
            <person name="Boekhout T."/>
            <person name="Gacser A."/>
            <person name="Gabaldon T."/>
        </authorList>
    </citation>
    <scope>NUCLEOTIDE SEQUENCE [LARGE SCALE GENOMIC DNA]</scope>
    <source>
        <strain evidence="3 4">BP57</strain>
    </source>
</reference>
<feature type="signal peptide" evidence="2">
    <location>
        <begin position="1"/>
        <end position="18"/>
    </location>
</feature>
<evidence type="ECO:0000256" key="2">
    <source>
        <dbReference type="SAM" id="SignalP"/>
    </source>
</evidence>
<dbReference type="Proteomes" id="UP000669133">
    <property type="component" value="Unassembled WGS sequence"/>
</dbReference>
<dbReference type="EMBL" id="JAEOAQ010000004">
    <property type="protein sequence ID" value="KAG5418831.1"/>
    <property type="molecule type" value="Genomic_DNA"/>
</dbReference>
<name>A0A8H7ZHB3_9ASCO</name>
<accession>A0A8H7ZHB3</accession>